<evidence type="ECO:0000256" key="2">
    <source>
        <dbReference type="SAM" id="MobiDB-lite"/>
    </source>
</evidence>
<feature type="domain" description="RING-type" evidence="4">
    <location>
        <begin position="976"/>
        <end position="1029"/>
    </location>
</feature>
<feature type="region of interest" description="Disordered" evidence="2">
    <location>
        <begin position="663"/>
        <end position="685"/>
    </location>
</feature>
<reference evidence="6" key="1">
    <citation type="journal article" date="2019" name="Nat. Commun.">
        <title>Expansion of phycobilisome linker gene families in mesophilic red algae.</title>
        <authorList>
            <person name="Lee J."/>
            <person name="Kim D."/>
            <person name="Bhattacharya D."/>
            <person name="Yoon H.S."/>
        </authorList>
    </citation>
    <scope>NUCLEOTIDE SEQUENCE [LARGE SCALE GENOMIC DNA]</scope>
    <source>
        <strain evidence="6">CCMP 1328</strain>
    </source>
</reference>
<dbReference type="GO" id="GO:0008270">
    <property type="term" value="F:zinc ion binding"/>
    <property type="evidence" value="ECO:0007669"/>
    <property type="project" value="UniProtKB-KW"/>
</dbReference>
<dbReference type="EMBL" id="VRMN01000003">
    <property type="protein sequence ID" value="KAA8496112.1"/>
    <property type="molecule type" value="Genomic_DNA"/>
</dbReference>
<evidence type="ECO:0000313" key="6">
    <source>
        <dbReference type="Proteomes" id="UP000324585"/>
    </source>
</evidence>
<feature type="region of interest" description="Disordered" evidence="2">
    <location>
        <begin position="898"/>
        <end position="919"/>
    </location>
</feature>
<evidence type="ECO:0000256" key="3">
    <source>
        <dbReference type="SAM" id="Phobius"/>
    </source>
</evidence>
<evidence type="ECO:0000256" key="1">
    <source>
        <dbReference type="PROSITE-ProRule" id="PRU00175"/>
    </source>
</evidence>
<dbReference type="GO" id="GO:0016567">
    <property type="term" value="P:protein ubiquitination"/>
    <property type="evidence" value="ECO:0007669"/>
    <property type="project" value="UniProtKB-UniPathway"/>
</dbReference>
<feature type="compositionally biased region" description="Basic and acidic residues" evidence="2">
    <location>
        <begin position="902"/>
        <end position="919"/>
    </location>
</feature>
<feature type="transmembrane region" description="Helical" evidence="3">
    <location>
        <begin position="864"/>
        <end position="893"/>
    </location>
</feature>
<dbReference type="InterPro" id="IPR013083">
    <property type="entry name" value="Znf_RING/FYVE/PHD"/>
</dbReference>
<dbReference type="Gene3D" id="3.30.40.10">
    <property type="entry name" value="Zinc/RING finger domain, C3HC4 (zinc finger)"/>
    <property type="match status" value="1"/>
</dbReference>
<dbReference type="PANTHER" id="PTHR45676:SF41">
    <property type="entry name" value="RING-H2 FINGER PROTEIN ATL66"/>
    <property type="match status" value="1"/>
</dbReference>
<gene>
    <name evidence="5" type="ORF">FVE85_2267</name>
</gene>
<proteinExistence type="predicted"/>
<keyword evidence="1" id="KW-0862">Zinc</keyword>
<accession>A0A5J4YZ48</accession>
<keyword evidence="3" id="KW-0812">Transmembrane</keyword>
<dbReference type="AlphaFoldDB" id="A0A5J4YZ48"/>
<evidence type="ECO:0000313" key="5">
    <source>
        <dbReference type="EMBL" id="KAA8496112.1"/>
    </source>
</evidence>
<comment type="caution">
    <text evidence="5">The sequence shown here is derived from an EMBL/GenBank/DDBJ whole genome shotgun (WGS) entry which is preliminary data.</text>
</comment>
<feature type="region of interest" description="Disordered" evidence="2">
    <location>
        <begin position="1"/>
        <end position="23"/>
    </location>
</feature>
<dbReference type="PROSITE" id="PS50089">
    <property type="entry name" value="ZF_RING_2"/>
    <property type="match status" value="1"/>
</dbReference>
<keyword evidence="1" id="KW-0479">Metal-binding</keyword>
<dbReference type="SUPFAM" id="SSF57850">
    <property type="entry name" value="RING/U-box"/>
    <property type="match status" value="1"/>
</dbReference>
<feature type="region of interest" description="Disordered" evidence="2">
    <location>
        <begin position="814"/>
        <end position="862"/>
    </location>
</feature>
<keyword evidence="1" id="KW-0863">Zinc-finger</keyword>
<name>A0A5J4YZ48_PORPP</name>
<organism evidence="5 6">
    <name type="scientific">Porphyridium purpureum</name>
    <name type="common">Red alga</name>
    <name type="synonym">Porphyridium cruentum</name>
    <dbReference type="NCBI Taxonomy" id="35688"/>
    <lineage>
        <taxon>Eukaryota</taxon>
        <taxon>Rhodophyta</taxon>
        <taxon>Bangiophyceae</taxon>
        <taxon>Porphyridiales</taxon>
        <taxon>Porphyridiaceae</taxon>
        <taxon>Porphyridium</taxon>
    </lineage>
</organism>
<keyword evidence="3" id="KW-0472">Membrane</keyword>
<evidence type="ECO:0000259" key="4">
    <source>
        <dbReference type="PROSITE" id="PS50089"/>
    </source>
</evidence>
<dbReference type="SMART" id="SM00184">
    <property type="entry name" value="RING"/>
    <property type="match status" value="1"/>
</dbReference>
<feature type="region of interest" description="Disordered" evidence="2">
    <location>
        <begin position="46"/>
        <end position="81"/>
    </location>
</feature>
<dbReference type="Proteomes" id="UP000324585">
    <property type="component" value="Unassembled WGS sequence"/>
</dbReference>
<dbReference type="InterPro" id="IPR001841">
    <property type="entry name" value="Znf_RING"/>
</dbReference>
<keyword evidence="6" id="KW-1185">Reference proteome</keyword>
<keyword evidence="3" id="KW-1133">Transmembrane helix</keyword>
<dbReference type="UniPathway" id="UPA00143"/>
<dbReference type="OrthoDB" id="682400at2759"/>
<sequence>MDHLGVSRTRSDQNHSEVDNGENSEHVFDWASWAGTEGAAAPMGRLRYSAPSGTAGESSQKSGVKRAKGAVPDATPASASASASAVPHMYASALVTNVVRNSAHYKKHRFGPVSLARVMSVNGTCSQPGIAHRADSCEGYGNALVVGARPQHVYGSLHDRFFCVDSHASTLMSNSVEVRRCNFSGLGFMGRNQGNEEPMLDLKAAPLMNGFGTAVLCRKRTVSTLHTFPLERTARSEPHMLQQLSIVPDGVRYEAFTSAPTERLLESCLAPDKTSFENVSLSLPESRLYVSSLTSRVGLKESVTVPDGAASWSPFVRLRNSSLSNSAYVRLLCLPRSVRRLDFRAPSTYSFWEASDWSLKALDRGCCGFEPLPYAAGPHSYLLATDSVLAVIDERAPGRALFETRMPFWLEDGHSLLLASAPLLEAGAWCLALANPVTSEVVVAPYCRELVQRTGRAVGVFTSSIAQLHSPVASIPSFQDQYQKQSTRSRPLLAGLSWVSTGSSSLGLVQLSRFGDLLMQDFKSQTGTSVVEYPSSFSRAVYREQLNPAGFVESVEIQAERSAGVPTDATIGDSEVVDRASRYLASMYEEKSPDLRRFCEWRGSLELPDNLLIDEEPRLQCEWNTLFDALGGVSCPRRFDRSGQKGMTRRLFDSFLEQTGTLRKSASRDRVTEMGDEAKSMEPRQGALRSTSQHLVHAATHAVHMGQDGTSHVTLERTQRFSHSQNREQVEELDWIEKNKSSNGLSWKKTFAFCEGRATTKIMKPWTAVVIVICAVLLARGLAVYRDTESVSGISTARLKEVAQASFGFHLFASSPTSHAQRPPGRRERSSAPKESFRSRNRATPAQHVRRNQRLKQEKRHEKGASIASTVLGLSLMVVLYFVLLPLTGLIAVRTMRNGQRNSRDQRQGRHSEDIEYDPLDGRSHTVFFQDRYISSQVIAEEVEQNTQRFKPWSMQSKADHEIREDEDMKDEFELCTVCFEEIPMIRTACSPRAHHLMDLRALRCGHCFHAKCVDRWLIMRRHNSCPVCMRPVIGARDALMRKIS</sequence>
<protein>
    <recommendedName>
        <fullName evidence="4">RING-type domain-containing protein</fullName>
    </recommendedName>
</protein>
<dbReference type="PANTHER" id="PTHR45676">
    <property type="entry name" value="RING-H2 FINGER PROTEIN ATL51-RELATED"/>
    <property type="match status" value="1"/>
</dbReference>
<feature type="compositionally biased region" description="Basic and acidic residues" evidence="2">
    <location>
        <begin position="825"/>
        <end position="838"/>
    </location>
</feature>
<feature type="compositionally biased region" description="Polar residues" evidence="2">
    <location>
        <begin position="51"/>
        <end position="62"/>
    </location>
</feature>
<feature type="compositionally biased region" description="Basic and acidic residues" evidence="2">
    <location>
        <begin position="666"/>
        <end position="682"/>
    </location>
</feature>